<name>A0A0L9TFD9_PHAAN</name>
<organism evidence="3 4">
    <name type="scientific">Phaseolus angularis</name>
    <name type="common">Azuki bean</name>
    <name type="synonym">Vigna angularis</name>
    <dbReference type="NCBI Taxonomy" id="3914"/>
    <lineage>
        <taxon>Eukaryota</taxon>
        <taxon>Viridiplantae</taxon>
        <taxon>Streptophyta</taxon>
        <taxon>Embryophyta</taxon>
        <taxon>Tracheophyta</taxon>
        <taxon>Spermatophyta</taxon>
        <taxon>Magnoliopsida</taxon>
        <taxon>eudicotyledons</taxon>
        <taxon>Gunneridae</taxon>
        <taxon>Pentapetalae</taxon>
        <taxon>rosids</taxon>
        <taxon>fabids</taxon>
        <taxon>Fabales</taxon>
        <taxon>Fabaceae</taxon>
        <taxon>Papilionoideae</taxon>
        <taxon>50 kb inversion clade</taxon>
        <taxon>NPAAA clade</taxon>
        <taxon>indigoferoid/millettioid clade</taxon>
        <taxon>Phaseoleae</taxon>
        <taxon>Vigna</taxon>
    </lineage>
</organism>
<dbReference type="Proteomes" id="UP000053144">
    <property type="component" value="Unassembled WGS sequence"/>
</dbReference>
<feature type="region of interest" description="Disordered" evidence="1">
    <location>
        <begin position="1"/>
        <end position="52"/>
    </location>
</feature>
<dbReference type="Proteomes" id="UP000743370">
    <property type="component" value="Unassembled WGS sequence"/>
</dbReference>
<reference evidence="2 5" key="3">
    <citation type="submission" date="2020-05" db="EMBL/GenBank/DDBJ databases">
        <title>Vigna angularis (adzuki bean) Var. LongXiaoDou No. 4 denovo assembly.</title>
        <authorList>
            <person name="Xiang H."/>
        </authorList>
    </citation>
    <scope>NUCLEOTIDE SEQUENCE [LARGE SCALE GENOMIC DNA]</scope>
    <source>
        <tissue evidence="2">Leaf</tissue>
    </source>
</reference>
<dbReference type="Gramene" id="KOM29141">
    <property type="protein sequence ID" value="KOM29141"/>
    <property type="gene ID" value="LR48_Vigan635s006600"/>
</dbReference>
<feature type="compositionally biased region" description="Basic and acidic residues" evidence="1">
    <location>
        <begin position="12"/>
        <end position="37"/>
    </location>
</feature>
<protein>
    <submittedName>
        <fullName evidence="3">Uncharacterized protein</fullName>
    </submittedName>
</protein>
<proteinExistence type="predicted"/>
<evidence type="ECO:0000313" key="2">
    <source>
        <dbReference type="EMBL" id="KAG2398369.1"/>
    </source>
</evidence>
<sequence>MVDFMQRVKKMMHGEKAGKEPKNNDRRSRHNPEHYKEQQIYNPGAFGGNGNGGIIMDGFKGRRLY</sequence>
<accession>A0A0L9TFD9</accession>
<reference evidence="3" key="2">
    <citation type="submission" date="2015-02" db="EMBL/GenBank/DDBJ databases">
        <authorList>
            <person name="Chooi Y.-H."/>
        </authorList>
    </citation>
    <scope>NUCLEOTIDE SEQUENCE</scope>
    <source>
        <tissue evidence="3">Seedling</tissue>
    </source>
</reference>
<dbReference type="AlphaFoldDB" id="A0A0L9TFD9"/>
<evidence type="ECO:0000313" key="5">
    <source>
        <dbReference type="Proteomes" id="UP000743370"/>
    </source>
</evidence>
<evidence type="ECO:0000313" key="3">
    <source>
        <dbReference type="EMBL" id="KOM29141.1"/>
    </source>
</evidence>
<evidence type="ECO:0000313" key="4">
    <source>
        <dbReference type="Proteomes" id="UP000053144"/>
    </source>
</evidence>
<dbReference type="EMBL" id="JABFOF010000004">
    <property type="protein sequence ID" value="KAG2398369.1"/>
    <property type="molecule type" value="Genomic_DNA"/>
</dbReference>
<dbReference type="EMBL" id="KQ258467">
    <property type="protein sequence ID" value="KOM29141.1"/>
    <property type="molecule type" value="Genomic_DNA"/>
</dbReference>
<gene>
    <name evidence="2" type="ORF">HKW66_Vig0091500</name>
    <name evidence="3" type="ORF">LR48_Vigan635s006600</name>
</gene>
<reference evidence="4" key="1">
    <citation type="journal article" date="2015" name="Proc. Natl. Acad. Sci. U.S.A.">
        <title>Genome sequencing of adzuki bean (Vigna angularis) provides insight into high starch and low fat accumulation and domestication.</title>
        <authorList>
            <person name="Yang K."/>
            <person name="Tian Z."/>
            <person name="Chen C."/>
            <person name="Luo L."/>
            <person name="Zhao B."/>
            <person name="Wang Z."/>
            <person name="Yu L."/>
            <person name="Li Y."/>
            <person name="Sun Y."/>
            <person name="Li W."/>
            <person name="Chen Y."/>
            <person name="Li Y."/>
            <person name="Zhang Y."/>
            <person name="Ai D."/>
            <person name="Zhao J."/>
            <person name="Shang C."/>
            <person name="Ma Y."/>
            <person name="Wu B."/>
            <person name="Wang M."/>
            <person name="Gao L."/>
            <person name="Sun D."/>
            <person name="Zhang P."/>
            <person name="Guo F."/>
            <person name="Wang W."/>
            <person name="Li Y."/>
            <person name="Wang J."/>
            <person name="Varshney R.K."/>
            <person name="Wang J."/>
            <person name="Ling H.Q."/>
            <person name="Wan P."/>
        </authorList>
    </citation>
    <scope>NUCLEOTIDE SEQUENCE</scope>
    <source>
        <strain evidence="4">cv. Jingnong 6</strain>
    </source>
</reference>
<evidence type="ECO:0000256" key="1">
    <source>
        <dbReference type="SAM" id="MobiDB-lite"/>
    </source>
</evidence>